<dbReference type="InParanoid" id="A0A2K1KHX6"/>
<dbReference type="Gene3D" id="3.30.70.100">
    <property type="match status" value="1"/>
</dbReference>
<feature type="compositionally biased region" description="Basic and acidic residues" evidence="2">
    <location>
        <begin position="137"/>
        <end position="148"/>
    </location>
</feature>
<dbReference type="PaxDb" id="3218-PP1S259_36V6.1"/>
<feature type="compositionally biased region" description="Polar residues" evidence="2">
    <location>
        <begin position="604"/>
        <end position="625"/>
    </location>
</feature>
<evidence type="ECO:0000313" key="5">
    <source>
        <dbReference type="EnsemblPlants" id="Pp3c5_200V3.1"/>
    </source>
</evidence>
<keyword evidence="1" id="KW-0479">Metal-binding</keyword>
<evidence type="ECO:0000256" key="2">
    <source>
        <dbReference type="SAM" id="MobiDB-lite"/>
    </source>
</evidence>
<reference evidence="4 6" key="1">
    <citation type="journal article" date="2008" name="Science">
        <title>The Physcomitrella genome reveals evolutionary insights into the conquest of land by plants.</title>
        <authorList>
            <person name="Rensing S."/>
            <person name="Lang D."/>
            <person name="Zimmer A."/>
            <person name="Terry A."/>
            <person name="Salamov A."/>
            <person name="Shapiro H."/>
            <person name="Nishiyama T."/>
            <person name="Perroud P.-F."/>
            <person name="Lindquist E."/>
            <person name="Kamisugi Y."/>
            <person name="Tanahashi T."/>
            <person name="Sakakibara K."/>
            <person name="Fujita T."/>
            <person name="Oishi K."/>
            <person name="Shin-I T."/>
            <person name="Kuroki Y."/>
            <person name="Toyoda A."/>
            <person name="Suzuki Y."/>
            <person name="Hashimoto A."/>
            <person name="Yamaguchi K."/>
            <person name="Sugano A."/>
            <person name="Kohara Y."/>
            <person name="Fujiyama A."/>
            <person name="Anterola A."/>
            <person name="Aoki S."/>
            <person name="Ashton N."/>
            <person name="Barbazuk W.B."/>
            <person name="Barker E."/>
            <person name="Bennetzen J."/>
            <person name="Bezanilla M."/>
            <person name="Blankenship R."/>
            <person name="Cho S.H."/>
            <person name="Dutcher S."/>
            <person name="Estelle M."/>
            <person name="Fawcett J.A."/>
            <person name="Gundlach H."/>
            <person name="Hanada K."/>
            <person name="Heyl A."/>
            <person name="Hicks K.A."/>
            <person name="Hugh J."/>
            <person name="Lohr M."/>
            <person name="Mayer K."/>
            <person name="Melkozernov A."/>
            <person name="Murata T."/>
            <person name="Nelson D."/>
            <person name="Pils B."/>
            <person name="Prigge M."/>
            <person name="Reiss B."/>
            <person name="Renner T."/>
            <person name="Rombauts S."/>
            <person name="Rushton P."/>
            <person name="Sanderfoot A."/>
            <person name="Schween G."/>
            <person name="Shiu S.-H."/>
            <person name="Stueber K."/>
            <person name="Theodoulou F.L."/>
            <person name="Tu H."/>
            <person name="Van de Peer Y."/>
            <person name="Verrier P.J."/>
            <person name="Waters E."/>
            <person name="Wood A."/>
            <person name="Yang L."/>
            <person name="Cove D."/>
            <person name="Cuming A."/>
            <person name="Hasebe M."/>
            <person name="Lucas S."/>
            <person name="Mishler D.B."/>
            <person name="Reski R."/>
            <person name="Grigoriev I."/>
            <person name="Quatrano R.S."/>
            <person name="Boore J.L."/>
        </authorList>
    </citation>
    <scope>NUCLEOTIDE SEQUENCE [LARGE SCALE GENOMIC DNA]</scope>
    <source>
        <strain evidence="5 6">cv. Gransden 2004</strain>
    </source>
</reference>
<feature type="compositionally biased region" description="Basic and acidic residues" evidence="2">
    <location>
        <begin position="316"/>
        <end position="378"/>
    </location>
</feature>
<reference evidence="5" key="3">
    <citation type="submission" date="2020-12" db="UniProtKB">
        <authorList>
            <consortium name="EnsemblPlants"/>
        </authorList>
    </citation>
    <scope>IDENTIFICATION</scope>
</reference>
<dbReference type="InterPro" id="IPR006121">
    <property type="entry name" value="HMA_dom"/>
</dbReference>
<feature type="region of interest" description="Disordered" evidence="2">
    <location>
        <begin position="227"/>
        <end position="495"/>
    </location>
</feature>
<dbReference type="GO" id="GO:0046872">
    <property type="term" value="F:metal ion binding"/>
    <property type="evidence" value="ECO:0007669"/>
    <property type="project" value="UniProtKB-KW"/>
</dbReference>
<dbReference type="PANTHER" id="PTHR22814:SF336">
    <property type="entry name" value="HEAVY METAL-ASSOCIATED ISOPRENYLATED PLANT PROTEIN 23"/>
    <property type="match status" value="1"/>
</dbReference>
<dbReference type="Proteomes" id="UP000006727">
    <property type="component" value="Chromosome 5"/>
</dbReference>
<sequence>MHSYFIAFRLKYEIASVILATMLLNDRHKRTYNVTSCITTTIMQVVVMNVKMCCPKCEEKAREECQEVSGVVRVITERSESKVTVYGQADADALLKKMRRHLDKHAMFWRTLDGAEVAHPLLSVDPPALHAQSRTAGLEHKSCPKLRTDIPSSVDTKDGRPLVQPREVHQVERETRGSIQNTQDRSPVPRDTHGHGEFPGAGKHGHEGPQKVVFVHADASVDPLRAHATDPHDGNIRSIAAHEPPDAMHSNTSPRGKQLSGSSVMHSVATDPREGRPLTPPYGRPMDPREMQRPVHPRDEMRPIYHTCDGSPFDPHATRSTDRRDQLPLMDPHMRRPAESVDHREMMRPADPRMTRTIDPRDMRTVDPRKTDPRDERSIGATSYRRAPEQHPRSELNLISSDPREPRLSPIRGQYPEQNRPLSPREQDQHLSRSPRQALDHGPRSPRDYHQPDYAQRESSREMLGPQYGSRGFSEGTGHASRASDRARVPGTMPAYRTVDPRVAAAYEFQGYSEPRGEHAYPRGSAGGPSEVPPQVRTYGDFEPGELDMTLRELHQDMTELDGELRRLGHDIGRFLPDGFLRQYAPQHSESRRREADPRDHQPKQNYYSDYKPSQNYQPGPLSSQEIDEVPITNPNYKKHINNRADQY</sequence>
<dbReference type="Gramene" id="Pp3c5_200V3.2">
    <property type="protein sequence ID" value="Pp3c5_200V3.2"/>
    <property type="gene ID" value="Pp3c5_200"/>
</dbReference>
<feature type="compositionally biased region" description="Basic and acidic residues" evidence="2">
    <location>
        <begin position="286"/>
        <end position="303"/>
    </location>
</feature>
<keyword evidence="6" id="KW-1185">Reference proteome</keyword>
<dbReference type="SUPFAM" id="SSF55008">
    <property type="entry name" value="HMA, heavy metal-associated domain"/>
    <property type="match status" value="1"/>
</dbReference>
<dbReference type="EnsemblPlants" id="Pp3c5_200V3.2">
    <property type="protein sequence ID" value="Pp3c5_200V3.2"/>
    <property type="gene ID" value="Pp3c5_200"/>
</dbReference>
<evidence type="ECO:0000256" key="1">
    <source>
        <dbReference type="ARBA" id="ARBA00022723"/>
    </source>
</evidence>
<dbReference type="PANTHER" id="PTHR22814">
    <property type="entry name" value="COPPER TRANSPORT PROTEIN ATOX1-RELATED"/>
    <property type="match status" value="1"/>
</dbReference>
<protein>
    <recommendedName>
        <fullName evidence="3">HMA domain-containing protein</fullName>
    </recommendedName>
</protein>
<dbReference type="EnsemblPlants" id="Pp3c5_200V3.1">
    <property type="protein sequence ID" value="Pp3c5_200V3.1"/>
    <property type="gene ID" value="Pp3c5_200"/>
</dbReference>
<feature type="compositionally biased region" description="Basic and acidic residues" evidence="2">
    <location>
        <begin position="155"/>
        <end position="176"/>
    </location>
</feature>
<dbReference type="AlphaFoldDB" id="A0A2K1KHX6"/>
<feature type="compositionally biased region" description="Basic and acidic residues" evidence="2">
    <location>
        <begin position="187"/>
        <end position="196"/>
    </location>
</feature>
<evidence type="ECO:0000259" key="3">
    <source>
        <dbReference type="PROSITE" id="PS50846"/>
    </source>
</evidence>
<dbReference type="InterPro" id="IPR036163">
    <property type="entry name" value="HMA_dom_sf"/>
</dbReference>
<dbReference type="EMBL" id="ABEU02000005">
    <property type="protein sequence ID" value="PNR53363.1"/>
    <property type="molecule type" value="Genomic_DNA"/>
</dbReference>
<dbReference type="Gramene" id="Pp3c5_200V3.1">
    <property type="protein sequence ID" value="Pp3c5_200V3.1"/>
    <property type="gene ID" value="Pp3c5_200"/>
</dbReference>
<dbReference type="PROSITE" id="PS50846">
    <property type="entry name" value="HMA_2"/>
    <property type="match status" value="1"/>
</dbReference>
<feature type="region of interest" description="Disordered" evidence="2">
    <location>
        <begin position="132"/>
        <end position="208"/>
    </location>
</feature>
<feature type="region of interest" description="Disordered" evidence="2">
    <location>
        <begin position="514"/>
        <end position="534"/>
    </location>
</feature>
<feature type="compositionally biased region" description="Basic and acidic residues" evidence="2">
    <location>
        <begin position="589"/>
        <end position="603"/>
    </location>
</feature>
<feature type="compositionally biased region" description="Basic and acidic residues" evidence="2">
    <location>
        <begin position="438"/>
        <end position="461"/>
    </location>
</feature>
<accession>A0A2K1KHX6</accession>
<organism evidence="4">
    <name type="scientific">Physcomitrium patens</name>
    <name type="common">Spreading-leaved earth moss</name>
    <name type="synonym">Physcomitrella patens</name>
    <dbReference type="NCBI Taxonomy" id="3218"/>
    <lineage>
        <taxon>Eukaryota</taxon>
        <taxon>Viridiplantae</taxon>
        <taxon>Streptophyta</taxon>
        <taxon>Embryophyta</taxon>
        <taxon>Bryophyta</taxon>
        <taxon>Bryophytina</taxon>
        <taxon>Bryopsida</taxon>
        <taxon>Funariidae</taxon>
        <taxon>Funariales</taxon>
        <taxon>Funariaceae</taxon>
        <taxon>Physcomitrium</taxon>
    </lineage>
</organism>
<feature type="region of interest" description="Disordered" evidence="2">
    <location>
        <begin position="586"/>
        <end position="648"/>
    </location>
</feature>
<evidence type="ECO:0000313" key="4">
    <source>
        <dbReference type="EMBL" id="PNR53363.1"/>
    </source>
</evidence>
<proteinExistence type="predicted"/>
<feature type="domain" description="HMA" evidence="3">
    <location>
        <begin position="43"/>
        <end position="107"/>
    </location>
</feature>
<feature type="compositionally biased region" description="Polar residues" evidence="2">
    <location>
        <begin position="249"/>
        <end position="265"/>
    </location>
</feature>
<reference evidence="4 6" key="2">
    <citation type="journal article" date="2018" name="Plant J.">
        <title>The Physcomitrella patens chromosome-scale assembly reveals moss genome structure and evolution.</title>
        <authorList>
            <person name="Lang D."/>
            <person name="Ullrich K.K."/>
            <person name="Murat F."/>
            <person name="Fuchs J."/>
            <person name="Jenkins J."/>
            <person name="Haas F.B."/>
            <person name="Piednoel M."/>
            <person name="Gundlach H."/>
            <person name="Van Bel M."/>
            <person name="Meyberg R."/>
            <person name="Vives C."/>
            <person name="Morata J."/>
            <person name="Symeonidi A."/>
            <person name="Hiss M."/>
            <person name="Muchero W."/>
            <person name="Kamisugi Y."/>
            <person name="Saleh O."/>
            <person name="Blanc G."/>
            <person name="Decker E.L."/>
            <person name="van Gessel N."/>
            <person name="Grimwood J."/>
            <person name="Hayes R.D."/>
            <person name="Graham S.W."/>
            <person name="Gunter L.E."/>
            <person name="McDaniel S.F."/>
            <person name="Hoernstein S.N.W."/>
            <person name="Larsson A."/>
            <person name="Li F.W."/>
            <person name="Perroud P.F."/>
            <person name="Phillips J."/>
            <person name="Ranjan P."/>
            <person name="Rokshar D.S."/>
            <person name="Rothfels C.J."/>
            <person name="Schneider L."/>
            <person name="Shu S."/>
            <person name="Stevenson D.W."/>
            <person name="Thummler F."/>
            <person name="Tillich M."/>
            <person name="Villarreal Aguilar J.C."/>
            <person name="Widiez T."/>
            <person name="Wong G.K."/>
            <person name="Wymore A."/>
            <person name="Zhang Y."/>
            <person name="Zimmer A.D."/>
            <person name="Quatrano R.S."/>
            <person name="Mayer K.F.X."/>
            <person name="Goodstein D."/>
            <person name="Casacuberta J.M."/>
            <person name="Vandepoele K."/>
            <person name="Reski R."/>
            <person name="Cuming A.C."/>
            <person name="Tuskan G.A."/>
            <person name="Maumus F."/>
            <person name="Salse J."/>
            <person name="Schmutz J."/>
            <person name="Rensing S.A."/>
        </authorList>
    </citation>
    <scope>NUCLEOTIDE SEQUENCE [LARGE SCALE GENOMIC DNA]</scope>
    <source>
        <strain evidence="5 6">cv. Gransden 2004</strain>
    </source>
</reference>
<evidence type="ECO:0000313" key="6">
    <source>
        <dbReference type="Proteomes" id="UP000006727"/>
    </source>
</evidence>
<gene>
    <name evidence="4" type="ORF">PHYPA_007038</name>
</gene>
<name>A0A2K1KHX6_PHYPA</name>